<evidence type="ECO:0000313" key="2">
    <source>
        <dbReference type="EMBL" id="KAF5339173.1"/>
    </source>
</evidence>
<keyword evidence="1" id="KW-1133">Transmembrane helix</keyword>
<accession>A0A8H5CE89</accession>
<dbReference type="CDD" id="cd11296">
    <property type="entry name" value="O-FucT_like"/>
    <property type="match status" value="1"/>
</dbReference>
<feature type="transmembrane region" description="Helical" evidence="1">
    <location>
        <begin position="26"/>
        <end position="44"/>
    </location>
</feature>
<sequence length="480" mass="54742">MPPTHNYSLLGPTSDSNFLRKITRKWIIVGVLTVFGLTFIIQSTTLRSGTSEPEALQTKLLRTGDWRQGGPEAWRNPSNSLKYPHPTIIGRENLLDESRYITSFPIAGYTNKFIAYMHLIYLGILSNRIPIIPPILPPGWVPIDAGIILFGDIYNLTTLRDRIRHPVLEWSDVKTIPTTADVQVDFTPTDPVEQLGCWSVRPRSADDPTWVRGAENVLKIDLSFTRVPSFSYFNQSDENEIFVTFPALASLVYAKHPHPSFHQGPLMRASRLGSELRPEEQLACFDFLYYASSGVQRYEFENRWSPAWNTVGTHLHFTQPLVDLTDGYLRRAMNIGEAEDLPPMITIHLRRNDFKDLCPEGKAPPCFIPLSKYQRAVTEIQEKLLETRGISVSRVLVTSDEKDLLFWEEISSFGWNFFNHTAERTVERFSKWHPLLIDKVALSQGIGFIGTNPSTFSVLNAFRVEDWNNGVTKMLRNDVD</sequence>
<dbReference type="Gene3D" id="3.40.50.11350">
    <property type="match status" value="1"/>
</dbReference>
<organism evidence="2 3">
    <name type="scientific">Ephemerocybe angulata</name>
    <dbReference type="NCBI Taxonomy" id="980116"/>
    <lineage>
        <taxon>Eukaryota</taxon>
        <taxon>Fungi</taxon>
        <taxon>Dikarya</taxon>
        <taxon>Basidiomycota</taxon>
        <taxon>Agaricomycotina</taxon>
        <taxon>Agaricomycetes</taxon>
        <taxon>Agaricomycetidae</taxon>
        <taxon>Agaricales</taxon>
        <taxon>Agaricineae</taxon>
        <taxon>Psathyrellaceae</taxon>
        <taxon>Ephemerocybe</taxon>
    </lineage>
</organism>
<keyword evidence="1" id="KW-0812">Transmembrane</keyword>
<keyword evidence="1" id="KW-0472">Membrane</keyword>
<evidence type="ECO:0008006" key="4">
    <source>
        <dbReference type="Google" id="ProtNLM"/>
    </source>
</evidence>
<reference evidence="2 3" key="1">
    <citation type="journal article" date="2020" name="ISME J.">
        <title>Uncovering the hidden diversity of litter-decomposition mechanisms in mushroom-forming fungi.</title>
        <authorList>
            <person name="Floudas D."/>
            <person name="Bentzer J."/>
            <person name="Ahren D."/>
            <person name="Johansson T."/>
            <person name="Persson P."/>
            <person name="Tunlid A."/>
        </authorList>
    </citation>
    <scope>NUCLEOTIDE SEQUENCE [LARGE SCALE GENOMIC DNA]</scope>
    <source>
        <strain evidence="2 3">CBS 175.51</strain>
    </source>
</reference>
<proteinExistence type="predicted"/>
<comment type="caution">
    <text evidence="2">The sequence shown here is derived from an EMBL/GenBank/DDBJ whole genome shotgun (WGS) entry which is preliminary data.</text>
</comment>
<gene>
    <name evidence="2" type="ORF">D9611_011219</name>
</gene>
<evidence type="ECO:0000313" key="3">
    <source>
        <dbReference type="Proteomes" id="UP000541558"/>
    </source>
</evidence>
<dbReference type="AlphaFoldDB" id="A0A8H5CE89"/>
<dbReference type="OrthoDB" id="423313at2759"/>
<dbReference type="EMBL" id="JAACJK010000009">
    <property type="protein sequence ID" value="KAF5339173.1"/>
    <property type="molecule type" value="Genomic_DNA"/>
</dbReference>
<name>A0A8H5CE89_9AGAR</name>
<keyword evidence="3" id="KW-1185">Reference proteome</keyword>
<protein>
    <recommendedName>
        <fullName evidence="4">O-fucosyltransferase family protein</fullName>
    </recommendedName>
</protein>
<evidence type="ECO:0000256" key="1">
    <source>
        <dbReference type="SAM" id="Phobius"/>
    </source>
</evidence>
<dbReference type="Proteomes" id="UP000541558">
    <property type="component" value="Unassembled WGS sequence"/>
</dbReference>